<comment type="caution">
    <text evidence="2">The sequence shown here is derived from an EMBL/GenBank/DDBJ whole genome shotgun (WGS) entry which is preliminary data.</text>
</comment>
<evidence type="ECO:0000256" key="1">
    <source>
        <dbReference type="SAM" id="SignalP"/>
    </source>
</evidence>
<feature type="chain" id="PRO_5047063521" evidence="1">
    <location>
        <begin position="23"/>
        <end position="210"/>
    </location>
</feature>
<proteinExistence type="predicted"/>
<name>A0ABU6YA43_9FABA</name>
<reference evidence="2 3" key="1">
    <citation type="journal article" date="2023" name="Plants (Basel)">
        <title>Bridging the Gap: Combining Genomics and Transcriptomics Approaches to Understand Stylosanthes scabra, an Orphan Legume from the Brazilian Caatinga.</title>
        <authorList>
            <person name="Ferreira-Neto J.R.C."/>
            <person name="da Silva M.D."/>
            <person name="Binneck E."/>
            <person name="de Melo N.F."/>
            <person name="da Silva R.H."/>
            <person name="de Melo A.L.T.M."/>
            <person name="Pandolfi V."/>
            <person name="Bustamante F.O."/>
            <person name="Brasileiro-Vidal A.C."/>
            <person name="Benko-Iseppon A.M."/>
        </authorList>
    </citation>
    <scope>NUCLEOTIDE SEQUENCE [LARGE SCALE GENOMIC DNA]</scope>
    <source>
        <tissue evidence="2">Leaves</tissue>
    </source>
</reference>
<protein>
    <submittedName>
        <fullName evidence="2">Uncharacterized protein</fullName>
    </submittedName>
</protein>
<evidence type="ECO:0000313" key="2">
    <source>
        <dbReference type="EMBL" id="MED6206685.1"/>
    </source>
</evidence>
<dbReference type="EMBL" id="JASCZI010241773">
    <property type="protein sequence ID" value="MED6206685.1"/>
    <property type="molecule type" value="Genomic_DNA"/>
</dbReference>
<gene>
    <name evidence="2" type="ORF">PIB30_029160</name>
</gene>
<accession>A0ABU6YA43</accession>
<keyword evidence="3" id="KW-1185">Reference proteome</keyword>
<feature type="signal peptide" evidence="1">
    <location>
        <begin position="1"/>
        <end position="22"/>
    </location>
</feature>
<organism evidence="2 3">
    <name type="scientific">Stylosanthes scabra</name>
    <dbReference type="NCBI Taxonomy" id="79078"/>
    <lineage>
        <taxon>Eukaryota</taxon>
        <taxon>Viridiplantae</taxon>
        <taxon>Streptophyta</taxon>
        <taxon>Embryophyta</taxon>
        <taxon>Tracheophyta</taxon>
        <taxon>Spermatophyta</taxon>
        <taxon>Magnoliopsida</taxon>
        <taxon>eudicotyledons</taxon>
        <taxon>Gunneridae</taxon>
        <taxon>Pentapetalae</taxon>
        <taxon>rosids</taxon>
        <taxon>fabids</taxon>
        <taxon>Fabales</taxon>
        <taxon>Fabaceae</taxon>
        <taxon>Papilionoideae</taxon>
        <taxon>50 kb inversion clade</taxon>
        <taxon>dalbergioids sensu lato</taxon>
        <taxon>Dalbergieae</taxon>
        <taxon>Pterocarpus clade</taxon>
        <taxon>Stylosanthes</taxon>
    </lineage>
</organism>
<sequence length="210" mass="24030">MELVATVGIALFFADFIEKCASQLMCWIYYKLPTWALDITRPDTFPLATRRTNGDFYTAVVPLISFRFIEVLNVDRVLRQFGDKQSQPNPPLNIDTFHKTSTHNDDGWWPSRIQECAPAEYDNPAPVVAWPDEPLDNFHLASREHSQARRAWRGEEAQPVDDDHAWMEQDRPFSPPAQAFQQDDAPSNLQLRLHSREVYASSSVLLASAI</sequence>
<dbReference type="Proteomes" id="UP001341840">
    <property type="component" value="Unassembled WGS sequence"/>
</dbReference>
<keyword evidence="1" id="KW-0732">Signal</keyword>
<evidence type="ECO:0000313" key="3">
    <source>
        <dbReference type="Proteomes" id="UP001341840"/>
    </source>
</evidence>